<organism evidence="19 20">
    <name type="scientific">Candidatus Uhrbacteria bacterium RIFCSPLOWO2_01_FULL_47_24</name>
    <dbReference type="NCBI Taxonomy" id="1802401"/>
    <lineage>
        <taxon>Bacteria</taxon>
        <taxon>Candidatus Uhriibacteriota</taxon>
    </lineage>
</organism>
<dbReference type="InterPro" id="IPR014016">
    <property type="entry name" value="UvrD-like_ATP-bd"/>
</dbReference>
<dbReference type="GO" id="GO:0043138">
    <property type="term" value="F:3'-5' DNA helicase activity"/>
    <property type="evidence" value="ECO:0007669"/>
    <property type="project" value="UniProtKB-EC"/>
</dbReference>
<keyword evidence="11" id="KW-0413">Isomerase</keyword>
<dbReference type="CDD" id="cd17932">
    <property type="entry name" value="DEXQc_UvrD"/>
    <property type="match status" value="1"/>
</dbReference>
<dbReference type="Gene3D" id="3.40.50.300">
    <property type="entry name" value="P-loop containing nucleotide triphosphate hydrolases"/>
    <property type="match status" value="2"/>
</dbReference>
<keyword evidence="4" id="KW-0227">DNA damage</keyword>
<comment type="catalytic activity">
    <reaction evidence="12">
        <text>Couples ATP hydrolysis with the unwinding of duplex DNA by translocating in the 3'-5' direction.</text>
        <dbReference type="EC" id="5.6.2.4"/>
    </reaction>
</comment>
<dbReference type="GO" id="GO:0005524">
    <property type="term" value="F:ATP binding"/>
    <property type="evidence" value="ECO:0007669"/>
    <property type="project" value="UniProtKB-UniRule"/>
</dbReference>
<keyword evidence="8 15" id="KW-0067">ATP-binding</keyword>
<sequence length="1014" mass="115829">MRGAMELLSDLNSAQQEAVTFGNGPLLIVAGAGTGKTSVITRRIAWLIAQKKAKPEEILALTFTDKAASEMEERVDKLLPYGYVNLWVSTFHAFGERILRDWALQIGLPNDFKVLTVSQQWMLVRNNLERFALNYYRPLGNPTKFIHALLSHFSRAKDEIIAPENYLKYVRNLALDKDSDTEIVSQFNEIAEAYHIYSQLLLEKDAFDFGDLINHTLTLLHKRPRVLNELRKRFRYILVDEFQDTNIAQYELIKLLAAPNNNLTVVGDDDQSIYKFRGASISNILQFTHDFPQSKKVLLTTNYRSYQNILDIAHTFIQQNNPYRLEVTLSQDGQELSKKLIAHRKGSAEVAHLAYRTVEDEAEGVAKRILALHNPTRPPLNLRGGEEGLLPLWSDFAILLRANSSAPIFLQALRRHNIPFDYVANKGLYKETIILDILSYLKLLDNYHESEALYRVLSTAPFALPHSDLVALVQYAGKKTISLYSALQNSERPALSDLGAETIARLLDFITKHAALARAKSASELYVQVVHDLDIEARVEHPALVREAEYLAEFYKRIQEFERDSDARALNAFLKHLQLELDSGEEGQLPADFEEGPDTVKVTTVHASKGLEWRCVFIPHLIDRRFPSTERREPIELPTALIKETLPEGDVHLQEERRLFYVAMTRARDGLYLTRAEDYLGKTTRKPSRFLYELGILEKDTVKRATKIPPPQSSPTSGRGSLMSLPSPSGRGQGEGAHYPIPESFSFSSVSAFRKCPLEYKFKYLLKLPSAGSAQLSFGNTIHKTLELFLKLWQERLRSAQGDLFDSEKNGKISVPMFEELKTLYERSWIDDWYESATQKNEYRAKRGPAILKNFYEHFIANPPKPKYIEPWFKIAMGPYKFVGKIDRIDVSPSPCPLSEGKGNRRLGEGCIIIDYKTGESAHDKLQKVDKEQLVIYQIAAQEFLRERVGGLMYWDLVPNHFTEPFVATPEQIEKLRSEYTAQIDEIIRTIENDSFVQAHADTTRHTCNYQHFL</sequence>
<dbReference type="SUPFAM" id="SSF52540">
    <property type="entry name" value="P-loop containing nucleoside triphosphate hydrolases"/>
    <property type="match status" value="1"/>
</dbReference>
<dbReference type="PROSITE" id="PS51198">
    <property type="entry name" value="UVRD_HELICASE_ATP_BIND"/>
    <property type="match status" value="1"/>
</dbReference>
<evidence type="ECO:0000256" key="13">
    <source>
        <dbReference type="ARBA" id="ARBA00034808"/>
    </source>
</evidence>
<evidence type="ECO:0000256" key="5">
    <source>
        <dbReference type="ARBA" id="ARBA00022801"/>
    </source>
</evidence>
<comment type="similarity">
    <text evidence="1">Belongs to the helicase family. UvrD subfamily.</text>
</comment>
<dbReference type="PANTHER" id="PTHR11070:SF55">
    <property type="entry name" value="DNA 3'-5' HELICASE"/>
    <property type="match status" value="1"/>
</dbReference>
<evidence type="ECO:0000256" key="2">
    <source>
        <dbReference type="ARBA" id="ARBA00022722"/>
    </source>
</evidence>
<proteinExistence type="inferred from homology"/>
<protein>
    <recommendedName>
        <fullName evidence="13">DNA 3'-5' helicase</fullName>
        <ecNumber evidence="13">5.6.2.4</ecNumber>
    </recommendedName>
</protein>
<feature type="binding site" evidence="15">
    <location>
        <begin position="30"/>
        <end position="37"/>
    </location>
    <ligand>
        <name>ATP</name>
        <dbReference type="ChEBI" id="CHEBI:30616"/>
    </ligand>
</feature>
<evidence type="ECO:0000256" key="9">
    <source>
        <dbReference type="ARBA" id="ARBA00023125"/>
    </source>
</evidence>
<keyword evidence="5 15" id="KW-0378">Hydrolase</keyword>
<evidence type="ECO:0000256" key="16">
    <source>
        <dbReference type="SAM" id="MobiDB-lite"/>
    </source>
</evidence>
<evidence type="ECO:0000259" key="18">
    <source>
        <dbReference type="PROSITE" id="PS51217"/>
    </source>
</evidence>
<evidence type="ECO:0000256" key="7">
    <source>
        <dbReference type="ARBA" id="ARBA00022839"/>
    </source>
</evidence>
<keyword evidence="3 15" id="KW-0547">Nucleotide-binding</keyword>
<dbReference type="GO" id="GO:0033202">
    <property type="term" value="C:DNA helicase complex"/>
    <property type="evidence" value="ECO:0007669"/>
    <property type="project" value="TreeGrafter"/>
</dbReference>
<dbReference type="STRING" id="1802401.A3B21_01610"/>
<keyword evidence="6 15" id="KW-0347">Helicase</keyword>
<feature type="region of interest" description="Disordered" evidence="16">
    <location>
        <begin position="703"/>
        <end position="737"/>
    </location>
</feature>
<gene>
    <name evidence="19" type="ORF">A3B21_01610</name>
</gene>
<dbReference type="Pfam" id="PF12705">
    <property type="entry name" value="PDDEXK_1"/>
    <property type="match status" value="1"/>
</dbReference>
<dbReference type="InterPro" id="IPR027417">
    <property type="entry name" value="P-loop_NTPase"/>
</dbReference>
<name>A0A1F7US58_9BACT</name>
<evidence type="ECO:0000313" key="19">
    <source>
        <dbReference type="EMBL" id="OGL81075.1"/>
    </source>
</evidence>
<dbReference type="GO" id="GO:0003677">
    <property type="term" value="F:DNA binding"/>
    <property type="evidence" value="ECO:0007669"/>
    <property type="project" value="UniProtKB-KW"/>
</dbReference>
<dbReference type="Proteomes" id="UP000176897">
    <property type="component" value="Unassembled WGS sequence"/>
</dbReference>
<keyword evidence="2" id="KW-0540">Nuclease</keyword>
<evidence type="ECO:0000256" key="15">
    <source>
        <dbReference type="PROSITE-ProRule" id="PRU00560"/>
    </source>
</evidence>
<dbReference type="Gene3D" id="1.10.10.160">
    <property type="match status" value="1"/>
</dbReference>
<dbReference type="Gene3D" id="3.90.320.10">
    <property type="match status" value="1"/>
</dbReference>
<dbReference type="GO" id="GO:0005829">
    <property type="term" value="C:cytosol"/>
    <property type="evidence" value="ECO:0007669"/>
    <property type="project" value="TreeGrafter"/>
</dbReference>
<accession>A0A1F7US58</accession>
<dbReference type="PROSITE" id="PS51217">
    <property type="entry name" value="UVRD_HELICASE_CTER"/>
    <property type="match status" value="1"/>
</dbReference>
<keyword evidence="9" id="KW-0238">DNA-binding</keyword>
<dbReference type="GO" id="GO:0000725">
    <property type="term" value="P:recombinational repair"/>
    <property type="evidence" value="ECO:0007669"/>
    <property type="project" value="TreeGrafter"/>
</dbReference>
<evidence type="ECO:0000256" key="6">
    <source>
        <dbReference type="ARBA" id="ARBA00022806"/>
    </source>
</evidence>
<evidence type="ECO:0000256" key="14">
    <source>
        <dbReference type="ARBA" id="ARBA00048988"/>
    </source>
</evidence>
<feature type="compositionally biased region" description="Polar residues" evidence="16">
    <location>
        <begin position="714"/>
        <end position="727"/>
    </location>
</feature>
<evidence type="ECO:0000256" key="8">
    <source>
        <dbReference type="ARBA" id="ARBA00022840"/>
    </source>
</evidence>
<evidence type="ECO:0000256" key="3">
    <source>
        <dbReference type="ARBA" id="ARBA00022741"/>
    </source>
</evidence>
<comment type="catalytic activity">
    <reaction evidence="14">
        <text>ATP + H2O = ADP + phosphate + H(+)</text>
        <dbReference type="Rhea" id="RHEA:13065"/>
        <dbReference type="ChEBI" id="CHEBI:15377"/>
        <dbReference type="ChEBI" id="CHEBI:15378"/>
        <dbReference type="ChEBI" id="CHEBI:30616"/>
        <dbReference type="ChEBI" id="CHEBI:43474"/>
        <dbReference type="ChEBI" id="CHEBI:456216"/>
        <dbReference type="EC" id="5.6.2.4"/>
    </reaction>
</comment>
<feature type="domain" description="UvrD-like helicase ATP-binding" evidence="17">
    <location>
        <begin position="9"/>
        <end position="306"/>
    </location>
</feature>
<dbReference type="InterPro" id="IPR011604">
    <property type="entry name" value="PDDEXK-like_dom_sf"/>
</dbReference>
<evidence type="ECO:0000256" key="11">
    <source>
        <dbReference type="ARBA" id="ARBA00023235"/>
    </source>
</evidence>
<evidence type="ECO:0000256" key="1">
    <source>
        <dbReference type="ARBA" id="ARBA00009922"/>
    </source>
</evidence>
<dbReference type="EMBL" id="MGEJ01000010">
    <property type="protein sequence ID" value="OGL81075.1"/>
    <property type="molecule type" value="Genomic_DNA"/>
</dbReference>
<evidence type="ECO:0000313" key="20">
    <source>
        <dbReference type="Proteomes" id="UP000176897"/>
    </source>
</evidence>
<evidence type="ECO:0000259" key="17">
    <source>
        <dbReference type="PROSITE" id="PS51198"/>
    </source>
</evidence>
<dbReference type="GO" id="GO:0004527">
    <property type="term" value="F:exonuclease activity"/>
    <property type="evidence" value="ECO:0007669"/>
    <property type="project" value="UniProtKB-KW"/>
</dbReference>
<feature type="domain" description="UvrD-like helicase C-terminal" evidence="18">
    <location>
        <begin position="307"/>
        <end position="610"/>
    </location>
</feature>
<keyword evidence="10" id="KW-0234">DNA repair</keyword>
<dbReference type="Pfam" id="PF00580">
    <property type="entry name" value="UvrD-helicase"/>
    <property type="match status" value="1"/>
</dbReference>
<dbReference type="EC" id="5.6.2.4" evidence="13"/>
<evidence type="ECO:0000256" key="10">
    <source>
        <dbReference type="ARBA" id="ARBA00023204"/>
    </source>
</evidence>
<dbReference type="PANTHER" id="PTHR11070">
    <property type="entry name" value="UVRD / RECB / PCRA DNA HELICASE FAMILY MEMBER"/>
    <property type="match status" value="1"/>
</dbReference>
<keyword evidence="7" id="KW-0269">Exonuclease</keyword>
<reference evidence="19 20" key="1">
    <citation type="journal article" date="2016" name="Nat. Commun.">
        <title>Thousands of microbial genomes shed light on interconnected biogeochemical processes in an aquifer system.</title>
        <authorList>
            <person name="Anantharaman K."/>
            <person name="Brown C.T."/>
            <person name="Hug L.A."/>
            <person name="Sharon I."/>
            <person name="Castelle C.J."/>
            <person name="Probst A.J."/>
            <person name="Thomas B.C."/>
            <person name="Singh A."/>
            <person name="Wilkins M.J."/>
            <person name="Karaoz U."/>
            <person name="Brodie E.L."/>
            <person name="Williams K.H."/>
            <person name="Hubbard S.S."/>
            <person name="Banfield J.F."/>
        </authorList>
    </citation>
    <scope>NUCLEOTIDE SEQUENCE [LARGE SCALE GENOMIC DNA]</scope>
</reference>
<dbReference type="InterPro" id="IPR013986">
    <property type="entry name" value="DExx_box_DNA_helicase_dom_sf"/>
</dbReference>
<dbReference type="AlphaFoldDB" id="A0A1F7US58"/>
<evidence type="ECO:0000256" key="12">
    <source>
        <dbReference type="ARBA" id="ARBA00034617"/>
    </source>
</evidence>
<dbReference type="InterPro" id="IPR000212">
    <property type="entry name" value="DNA_helicase_UvrD/REP"/>
</dbReference>
<comment type="caution">
    <text evidence="19">The sequence shown here is derived from an EMBL/GenBank/DDBJ whole genome shotgun (WGS) entry which is preliminary data.</text>
</comment>
<dbReference type="Pfam" id="PF13361">
    <property type="entry name" value="UvrD_C"/>
    <property type="match status" value="1"/>
</dbReference>
<dbReference type="InterPro" id="IPR038726">
    <property type="entry name" value="PDDEXK_AddAB-type"/>
</dbReference>
<dbReference type="InterPro" id="IPR014017">
    <property type="entry name" value="DNA_helicase_UvrD-like_C"/>
</dbReference>
<evidence type="ECO:0000256" key="4">
    <source>
        <dbReference type="ARBA" id="ARBA00022763"/>
    </source>
</evidence>
<dbReference type="Gene3D" id="1.10.486.10">
    <property type="entry name" value="PCRA, domain 4"/>
    <property type="match status" value="1"/>
</dbReference>